<proteinExistence type="predicted"/>
<gene>
    <name evidence="1" type="ORF">NTEN_LOCUS4443</name>
</gene>
<keyword evidence="2" id="KW-1185">Reference proteome</keyword>
<evidence type="ECO:0000313" key="1">
    <source>
        <dbReference type="EMBL" id="CAA9998149.1"/>
    </source>
</evidence>
<dbReference type="Proteomes" id="UP000479000">
    <property type="component" value="Unassembled WGS sequence"/>
</dbReference>
<evidence type="ECO:0000313" key="2">
    <source>
        <dbReference type="Proteomes" id="UP000479000"/>
    </source>
</evidence>
<sequence length="82" mass="9857">MESAAFETELVTIFHYKSEGKNIYLGNFHDIRVRFKAFESDLTHPNVDWMRQSAQYKKYPHIQNKMFKNKNAQIGSFLWQKK</sequence>
<accession>A0A6H5G5T5</accession>
<name>A0A6H5G5T5_9HEMI</name>
<dbReference type="AlphaFoldDB" id="A0A6H5G5T5"/>
<reference evidence="1 2" key="1">
    <citation type="submission" date="2020-02" db="EMBL/GenBank/DDBJ databases">
        <authorList>
            <person name="Ferguson B K."/>
        </authorList>
    </citation>
    <scope>NUCLEOTIDE SEQUENCE [LARGE SCALE GENOMIC DNA]</scope>
</reference>
<organism evidence="1 2">
    <name type="scientific">Nesidiocoris tenuis</name>
    <dbReference type="NCBI Taxonomy" id="355587"/>
    <lineage>
        <taxon>Eukaryota</taxon>
        <taxon>Metazoa</taxon>
        <taxon>Ecdysozoa</taxon>
        <taxon>Arthropoda</taxon>
        <taxon>Hexapoda</taxon>
        <taxon>Insecta</taxon>
        <taxon>Pterygota</taxon>
        <taxon>Neoptera</taxon>
        <taxon>Paraneoptera</taxon>
        <taxon>Hemiptera</taxon>
        <taxon>Heteroptera</taxon>
        <taxon>Panheteroptera</taxon>
        <taxon>Cimicomorpha</taxon>
        <taxon>Miridae</taxon>
        <taxon>Dicyphina</taxon>
        <taxon>Nesidiocoris</taxon>
    </lineage>
</organism>
<protein>
    <submittedName>
        <fullName evidence="1">Uncharacterized protein</fullName>
    </submittedName>
</protein>
<dbReference type="EMBL" id="CADCXU010006601">
    <property type="protein sequence ID" value="CAA9998149.1"/>
    <property type="molecule type" value="Genomic_DNA"/>
</dbReference>